<dbReference type="GO" id="GO:0005634">
    <property type="term" value="C:nucleus"/>
    <property type="evidence" value="ECO:0007669"/>
    <property type="project" value="TreeGrafter"/>
</dbReference>
<protein>
    <submittedName>
        <fullName evidence="6">Fibronectin type 3 and ankyrin repeat domains protein 1-like</fullName>
    </submittedName>
</protein>
<dbReference type="KEGG" id="aten:116307896"/>
<dbReference type="PANTHER" id="PTHR24183:SF1">
    <property type="entry name" value="FIBRONECTIN TYPE 3 AND ANKYRIN REPEAT DOMAINS PROTEIN 1"/>
    <property type="match status" value="1"/>
</dbReference>
<accession>A0A6P8J295</accession>
<dbReference type="RefSeq" id="XP_031574076.1">
    <property type="nucleotide sequence ID" value="XM_031718216.1"/>
</dbReference>
<dbReference type="SUPFAM" id="SSF49265">
    <property type="entry name" value="Fibronectin type III"/>
    <property type="match status" value="1"/>
</dbReference>
<dbReference type="InterPro" id="IPR002110">
    <property type="entry name" value="Ankyrin_rpt"/>
</dbReference>
<dbReference type="Gene3D" id="2.60.40.10">
    <property type="entry name" value="Immunoglobulins"/>
    <property type="match status" value="1"/>
</dbReference>
<dbReference type="AlphaFoldDB" id="A0A6P8J295"/>
<evidence type="ECO:0000256" key="3">
    <source>
        <dbReference type="SAM" id="MobiDB-lite"/>
    </source>
</evidence>
<dbReference type="PROSITE" id="PS50088">
    <property type="entry name" value="ANK_REPEAT"/>
    <property type="match status" value="5"/>
</dbReference>
<keyword evidence="1" id="KW-0040">ANK repeat</keyword>
<dbReference type="InParanoid" id="A0A6P8J295"/>
<dbReference type="InterPro" id="IPR003961">
    <property type="entry name" value="FN3_dom"/>
</dbReference>
<dbReference type="OrthoDB" id="9995210at2759"/>
<dbReference type="PANTHER" id="PTHR24183">
    <property type="entry name" value="FIBRONECTIN TYPE 3 AND ANKYRIN REPEAT DOMAINS PROTEIN 1"/>
    <property type="match status" value="1"/>
</dbReference>
<name>A0A6P8J295_ACTTE</name>
<dbReference type="InterPro" id="IPR036116">
    <property type="entry name" value="FN3_sf"/>
</dbReference>
<evidence type="ECO:0000256" key="2">
    <source>
        <dbReference type="SAM" id="Coils"/>
    </source>
</evidence>
<gene>
    <name evidence="6" type="primary">LOC116307896</name>
</gene>
<evidence type="ECO:0000256" key="1">
    <source>
        <dbReference type="PROSITE-ProRule" id="PRU00023"/>
    </source>
</evidence>
<dbReference type="SMART" id="SM00248">
    <property type="entry name" value="ANK"/>
    <property type="match status" value="5"/>
</dbReference>
<sequence>MMAFPVLTICKVTYNSIELSWDETNNNDKKKNVYHIQLSKARSRSPSPGAPALDPLTNYQGFGQHHVFKGLEPQTEYLCRARFVEEGLGHGSARWSQPKHVTTAKEPPSGAELHRAVGNRDIEQVKKILGENNSVVEVMDKHGLTPLMSAAQKDFLDVMETLLELGADPNYMNSSGKTCMMIACYAGKEEPVKLLRERGVSWDARDRNGLTAVHWAAEGGHDDLLLDMIRDGAPVDVECTANGWTPLMRVACVNGNYDVGEVLIAKGADVNKTDKSGKTILMAASMNGHFDLVRLLVEKGADVMCKNREGKTALEFAQSFERHRIIKFLEFQNQKEEKQRKAKLLEEKQRQIREQSKIQLGDAKA</sequence>
<dbReference type="Pfam" id="PF12796">
    <property type="entry name" value="Ank_2"/>
    <property type="match status" value="2"/>
</dbReference>
<dbReference type="PRINTS" id="PR01415">
    <property type="entry name" value="ANKYRIN"/>
</dbReference>
<reference evidence="6" key="1">
    <citation type="submission" date="2025-08" db="UniProtKB">
        <authorList>
            <consortium name="RefSeq"/>
        </authorList>
    </citation>
    <scope>IDENTIFICATION</scope>
    <source>
        <tissue evidence="6">Tentacle</tissue>
    </source>
</reference>
<evidence type="ECO:0000259" key="4">
    <source>
        <dbReference type="PROSITE" id="PS50853"/>
    </source>
</evidence>
<dbReference type="Pfam" id="PF00023">
    <property type="entry name" value="Ank"/>
    <property type="match status" value="1"/>
</dbReference>
<dbReference type="GO" id="GO:0042981">
    <property type="term" value="P:regulation of apoptotic process"/>
    <property type="evidence" value="ECO:0007669"/>
    <property type="project" value="TreeGrafter"/>
</dbReference>
<feature type="repeat" description="ANK" evidence="1">
    <location>
        <begin position="276"/>
        <end position="308"/>
    </location>
</feature>
<feature type="region of interest" description="Disordered" evidence="3">
    <location>
        <begin position="91"/>
        <end position="111"/>
    </location>
</feature>
<proteinExistence type="predicted"/>
<feature type="repeat" description="ANK" evidence="1">
    <location>
        <begin position="175"/>
        <end position="207"/>
    </location>
</feature>
<organism evidence="5 6">
    <name type="scientific">Actinia tenebrosa</name>
    <name type="common">Australian red waratah sea anemone</name>
    <dbReference type="NCBI Taxonomy" id="6105"/>
    <lineage>
        <taxon>Eukaryota</taxon>
        <taxon>Metazoa</taxon>
        <taxon>Cnidaria</taxon>
        <taxon>Anthozoa</taxon>
        <taxon>Hexacorallia</taxon>
        <taxon>Actiniaria</taxon>
        <taxon>Actiniidae</taxon>
        <taxon>Actinia</taxon>
    </lineage>
</organism>
<evidence type="ECO:0000313" key="6">
    <source>
        <dbReference type="RefSeq" id="XP_031574076.1"/>
    </source>
</evidence>
<dbReference type="InterPro" id="IPR036770">
    <property type="entry name" value="Ankyrin_rpt-contain_sf"/>
</dbReference>
<feature type="repeat" description="ANK" evidence="1">
    <location>
        <begin position="242"/>
        <end position="275"/>
    </location>
</feature>
<dbReference type="GeneID" id="116307896"/>
<dbReference type="SUPFAM" id="SSF48403">
    <property type="entry name" value="Ankyrin repeat"/>
    <property type="match status" value="1"/>
</dbReference>
<feature type="repeat" description="ANK" evidence="1">
    <location>
        <begin position="142"/>
        <end position="174"/>
    </location>
</feature>
<dbReference type="PROSITE" id="PS50297">
    <property type="entry name" value="ANK_REP_REGION"/>
    <property type="match status" value="3"/>
</dbReference>
<dbReference type="PROSITE" id="PS50853">
    <property type="entry name" value="FN3"/>
    <property type="match status" value="1"/>
</dbReference>
<dbReference type="Proteomes" id="UP000515163">
    <property type="component" value="Unplaced"/>
</dbReference>
<keyword evidence="5" id="KW-1185">Reference proteome</keyword>
<dbReference type="InterPro" id="IPR013783">
    <property type="entry name" value="Ig-like_fold"/>
</dbReference>
<feature type="domain" description="Fibronectin type-III" evidence="4">
    <location>
        <begin position="3"/>
        <end position="106"/>
    </location>
</feature>
<feature type="coiled-coil region" evidence="2">
    <location>
        <begin position="328"/>
        <end position="355"/>
    </location>
</feature>
<keyword evidence="2" id="KW-0175">Coiled coil</keyword>
<dbReference type="Gene3D" id="1.25.40.20">
    <property type="entry name" value="Ankyrin repeat-containing domain"/>
    <property type="match status" value="1"/>
</dbReference>
<dbReference type="CDD" id="cd00063">
    <property type="entry name" value="FN3"/>
    <property type="match status" value="1"/>
</dbReference>
<evidence type="ECO:0000313" key="5">
    <source>
        <dbReference type="Proteomes" id="UP000515163"/>
    </source>
</evidence>
<feature type="repeat" description="ANK" evidence="1">
    <location>
        <begin position="208"/>
        <end position="240"/>
    </location>
</feature>